<sequence>MRLNAICILASVIPALFAFAAPLPDIEDDGLVPPPPVVDPTPSITVAFIERAATPTATATSNSSDSCPLYTAADAAHLSARDIREYEKRVGEELWFRFDDPSVASGGKNFLPPTKAKGGKDFDDQAYKWLSTDISKVERGKIPKRNPTMYVLPAGTRDSIFAAAQDFETTSSSKQRADFVFKDNERGDVGIQAVSPGASSAVPLDTFRDQVIRVVTKSTSDKAGGKATFTTIGADGKTTKGASKSDQAALSGFC</sequence>
<keyword evidence="4" id="KW-1185">Reference proteome</keyword>
<evidence type="ECO:0000256" key="2">
    <source>
        <dbReference type="SAM" id="SignalP"/>
    </source>
</evidence>
<dbReference type="OrthoDB" id="3059436at2759"/>
<dbReference type="AlphaFoldDB" id="A0A9P3Q1K5"/>
<gene>
    <name evidence="3" type="ORF">LshimejAT787_1900790</name>
</gene>
<comment type="caution">
    <text evidence="3">The sequence shown here is derived from an EMBL/GenBank/DDBJ whole genome shotgun (WGS) entry which is preliminary data.</text>
</comment>
<evidence type="ECO:0000313" key="3">
    <source>
        <dbReference type="EMBL" id="GLB45001.1"/>
    </source>
</evidence>
<accession>A0A9P3Q1K5</accession>
<evidence type="ECO:0000313" key="4">
    <source>
        <dbReference type="Proteomes" id="UP001063166"/>
    </source>
</evidence>
<name>A0A9P3Q1K5_LYOSH</name>
<keyword evidence="2" id="KW-0732">Signal</keyword>
<dbReference type="Proteomes" id="UP001063166">
    <property type="component" value="Unassembled WGS sequence"/>
</dbReference>
<proteinExistence type="predicted"/>
<protein>
    <submittedName>
        <fullName evidence="3">Uncharacterized protein</fullName>
    </submittedName>
</protein>
<dbReference type="EMBL" id="BRPK01000019">
    <property type="protein sequence ID" value="GLB45001.1"/>
    <property type="molecule type" value="Genomic_DNA"/>
</dbReference>
<feature type="chain" id="PRO_5040481648" evidence="2">
    <location>
        <begin position="21"/>
        <end position="254"/>
    </location>
</feature>
<organism evidence="3 4">
    <name type="scientific">Lyophyllum shimeji</name>
    <name type="common">Hon-shimeji</name>
    <name type="synonym">Tricholoma shimeji</name>
    <dbReference type="NCBI Taxonomy" id="47721"/>
    <lineage>
        <taxon>Eukaryota</taxon>
        <taxon>Fungi</taxon>
        <taxon>Dikarya</taxon>
        <taxon>Basidiomycota</taxon>
        <taxon>Agaricomycotina</taxon>
        <taxon>Agaricomycetes</taxon>
        <taxon>Agaricomycetidae</taxon>
        <taxon>Agaricales</taxon>
        <taxon>Tricholomatineae</taxon>
        <taxon>Lyophyllaceae</taxon>
        <taxon>Lyophyllum</taxon>
    </lineage>
</organism>
<reference evidence="3" key="1">
    <citation type="submission" date="2022-07" db="EMBL/GenBank/DDBJ databases">
        <title>The genome of Lyophyllum shimeji provides insight into the initial evolution of ectomycorrhizal fungal genome.</title>
        <authorList>
            <person name="Kobayashi Y."/>
            <person name="Shibata T."/>
            <person name="Hirakawa H."/>
            <person name="Shigenobu S."/>
            <person name="Nishiyama T."/>
            <person name="Yamada A."/>
            <person name="Hasebe M."/>
            <person name="Kawaguchi M."/>
        </authorList>
    </citation>
    <scope>NUCLEOTIDE SEQUENCE</scope>
    <source>
        <strain evidence="3">AT787</strain>
    </source>
</reference>
<feature type="region of interest" description="Disordered" evidence="1">
    <location>
        <begin position="235"/>
        <end position="254"/>
    </location>
</feature>
<feature type="signal peptide" evidence="2">
    <location>
        <begin position="1"/>
        <end position="20"/>
    </location>
</feature>
<evidence type="ECO:0000256" key="1">
    <source>
        <dbReference type="SAM" id="MobiDB-lite"/>
    </source>
</evidence>